<organism evidence="2 3">
    <name type="scientific">Pseudomonas anguilliseptica</name>
    <dbReference type="NCBI Taxonomy" id="53406"/>
    <lineage>
        <taxon>Bacteria</taxon>
        <taxon>Pseudomonadati</taxon>
        <taxon>Pseudomonadota</taxon>
        <taxon>Gammaproteobacteria</taxon>
        <taxon>Pseudomonadales</taxon>
        <taxon>Pseudomonadaceae</taxon>
        <taxon>Pseudomonas</taxon>
    </lineage>
</organism>
<dbReference type="InterPro" id="IPR001509">
    <property type="entry name" value="Epimerase_deHydtase"/>
</dbReference>
<sequence length="287" mass="30961">MDILITGANGLLGIHAVSRLAEEHQVHAVVHSLPAEPLPNVLYYEVDLSGTWAPGTLPEKIDAVVHLAQSSRFREFPEQAMDVFGVNVASTARLLEYARSAGARHFILASSGGVYGAGDEAFRENSPIPHHGQLGYYLGSKLCAEVLAENYSSLMNVAILRFFFMYGRGQKRQMLVPRLIDNVIAGNAITLQGEDGIKINPIHVSDAVAALEGCLKLEGSHTFNVAGTQTLSLREIACTIGEAVGREPVFKIDSNEPRHLIADIGVLSEVLVVPKVCFAQGILELVP</sequence>
<name>A0A1H5ITP4_PSEAG</name>
<dbReference type="SUPFAM" id="SSF51735">
    <property type="entry name" value="NAD(P)-binding Rossmann-fold domains"/>
    <property type="match status" value="1"/>
</dbReference>
<evidence type="ECO:0000313" key="3">
    <source>
        <dbReference type="Proteomes" id="UP000242849"/>
    </source>
</evidence>
<dbReference type="InterPro" id="IPR050177">
    <property type="entry name" value="Lipid_A_modif_metabolic_enz"/>
</dbReference>
<dbReference type="AlphaFoldDB" id="A0A1H5ITP4"/>
<evidence type="ECO:0000313" key="2">
    <source>
        <dbReference type="EMBL" id="SEE43562.1"/>
    </source>
</evidence>
<dbReference type="EMBL" id="FNSC01000001">
    <property type="protein sequence ID" value="SEE43562.1"/>
    <property type="molecule type" value="Genomic_DNA"/>
</dbReference>
<keyword evidence="3" id="KW-1185">Reference proteome</keyword>
<accession>A0A1H5ITP4</accession>
<dbReference type="Pfam" id="PF01370">
    <property type="entry name" value="Epimerase"/>
    <property type="match status" value="1"/>
</dbReference>
<reference evidence="3" key="1">
    <citation type="submission" date="2016-10" db="EMBL/GenBank/DDBJ databases">
        <authorList>
            <person name="Varghese N."/>
            <person name="Submissions S."/>
        </authorList>
    </citation>
    <scope>NUCLEOTIDE SEQUENCE [LARGE SCALE GENOMIC DNA]</scope>
    <source>
        <strain evidence="3">DSM 12111</strain>
    </source>
</reference>
<dbReference type="STRING" id="53406.SAMN05421553_4791"/>
<dbReference type="CDD" id="cd08946">
    <property type="entry name" value="SDR_e"/>
    <property type="match status" value="1"/>
</dbReference>
<dbReference type="Proteomes" id="UP000242849">
    <property type="component" value="Unassembled WGS sequence"/>
</dbReference>
<evidence type="ECO:0000259" key="1">
    <source>
        <dbReference type="Pfam" id="PF01370"/>
    </source>
</evidence>
<dbReference type="Gene3D" id="3.40.50.720">
    <property type="entry name" value="NAD(P)-binding Rossmann-like Domain"/>
    <property type="match status" value="1"/>
</dbReference>
<dbReference type="PANTHER" id="PTHR43245">
    <property type="entry name" value="BIFUNCTIONAL POLYMYXIN RESISTANCE PROTEIN ARNA"/>
    <property type="match status" value="1"/>
</dbReference>
<feature type="domain" description="NAD-dependent epimerase/dehydratase" evidence="1">
    <location>
        <begin position="3"/>
        <end position="225"/>
    </location>
</feature>
<proteinExistence type="predicted"/>
<gene>
    <name evidence="2" type="ORF">SAMN05421553_4791</name>
</gene>
<dbReference type="InterPro" id="IPR036291">
    <property type="entry name" value="NAD(P)-bd_dom_sf"/>
</dbReference>
<protein>
    <submittedName>
        <fullName evidence="2">Nucleoside-diphosphate-sugar epimerase</fullName>
    </submittedName>
</protein>